<dbReference type="Gene3D" id="1.25.40.20">
    <property type="entry name" value="Ankyrin repeat-containing domain"/>
    <property type="match status" value="1"/>
</dbReference>
<keyword evidence="1" id="KW-0040">ANK repeat</keyword>
<dbReference type="AlphaFoldDB" id="A0A0B7J0T0"/>
<dbReference type="RefSeq" id="WP_023508150.1">
    <property type="nucleotide sequence ID" value="NZ_LN794217.1"/>
</dbReference>
<dbReference type="HOGENOM" id="CLU_1905132_0_0_5"/>
<dbReference type="SUPFAM" id="SSF48403">
    <property type="entry name" value="Ankyrin repeat"/>
    <property type="match status" value="1"/>
</dbReference>
<feature type="compositionally biased region" description="Basic and acidic residues" evidence="2">
    <location>
        <begin position="14"/>
        <end position="60"/>
    </location>
</feature>
<organism evidence="3 4">
    <name type="scientific">Rickettsia monacensis</name>
    <dbReference type="NCBI Taxonomy" id="109232"/>
    <lineage>
        <taxon>Bacteria</taxon>
        <taxon>Pseudomonadati</taxon>
        <taxon>Pseudomonadota</taxon>
        <taxon>Alphaproteobacteria</taxon>
        <taxon>Rickettsiales</taxon>
        <taxon>Rickettsiaceae</taxon>
        <taxon>Rickettsieae</taxon>
        <taxon>Rickettsia</taxon>
        <taxon>spotted fever group</taxon>
    </lineage>
</organism>
<dbReference type="PROSITE" id="PS50088">
    <property type="entry name" value="ANK_REPEAT"/>
    <property type="match status" value="1"/>
</dbReference>
<evidence type="ECO:0000256" key="1">
    <source>
        <dbReference type="PROSITE-ProRule" id="PRU00023"/>
    </source>
</evidence>
<reference evidence="3 4" key="1">
    <citation type="submission" date="2015-01" db="EMBL/GenBank/DDBJ databases">
        <title>Draft genome sequence of Rickettsia monacensis strain IrR/Munich.</title>
        <authorList>
            <person name="Felsheim R.F."/>
            <person name="Johnson S.L."/>
            <person name="Kurtti T.J."/>
            <person name="Munderloh U.G."/>
        </authorList>
    </citation>
    <scope>NUCLEOTIDE SEQUENCE [LARGE SCALE GENOMIC DNA]</scope>
    <source>
        <strain evidence="3 4">IrR/Munich</strain>
    </source>
</reference>
<feature type="region of interest" description="Disordered" evidence="2">
    <location>
        <begin position="14"/>
        <end position="65"/>
    </location>
</feature>
<keyword evidence="4" id="KW-1185">Reference proteome</keyword>
<dbReference type="EMBL" id="LN794217">
    <property type="protein sequence ID" value="CEO17742.1"/>
    <property type="molecule type" value="Genomic_DNA"/>
</dbReference>
<protein>
    <submittedName>
        <fullName evidence="3">Uncharacterized protein</fullName>
    </submittedName>
</protein>
<evidence type="ECO:0000313" key="3">
    <source>
        <dbReference type="EMBL" id="CEO17742.1"/>
    </source>
</evidence>
<evidence type="ECO:0000256" key="2">
    <source>
        <dbReference type="SAM" id="MobiDB-lite"/>
    </source>
</evidence>
<feature type="repeat" description="ANK" evidence="1">
    <location>
        <begin position="107"/>
        <end position="133"/>
    </location>
</feature>
<dbReference type="Pfam" id="PF12796">
    <property type="entry name" value="Ank_2"/>
    <property type="match status" value="1"/>
</dbReference>
<dbReference type="InterPro" id="IPR002110">
    <property type="entry name" value="Ankyrin_rpt"/>
</dbReference>
<proteinExistence type="predicted"/>
<dbReference type="STRING" id="109232.RMONA_06945"/>
<name>A0A0B7J0T0_9RICK</name>
<evidence type="ECO:0000313" key="4">
    <source>
        <dbReference type="Proteomes" id="UP000018149"/>
    </source>
</evidence>
<dbReference type="Proteomes" id="UP000018149">
    <property type="component" value="Chromosome I"/>
</dbReference>
<gene>
    <name evidence="3" type="ORF">RMONA_06945</name>
</gene>
<accession>A0A0B7J0T0</accession>
<dbReference type="KEGG" id="rmc:RMONA_06945"/>
<dbReference type="PROSITE" id="PS50297">
    <property type="entry name" value="ANK_REP_REGION"/>
    <property type="match status" value="1"/>
</dbReference>
<sequence>MAIAIKKENLYEENKAKAEKKYEEQQQQELEKQRIEEEKKRSEEEKRKLLAEEEAKKQAEEEQQQSLKLDELKYNQLILAIKDNKAEEAESLVKELNCDMLSKIDANGNTALTLAAYKGLEKVCELLISKTNN</sequence>
<dbReference type="InterPro" id="IPR036770">
    <property type="entry name" value="Ankyrin_rpt-contain_sf"/>
</dbReference>